<organism evidence="1 2">
    <name type="scientific">Labilibaculum filiforme</name>
    <dbReference type="NCBI Taxonomy" id="1940526"/>
    <lineage>
        <taxon>Bacteria</taxon>
        <taxon>Pseudomonadati</taxon>
        <taxon>Bacteroidota</taxon>
        <taxon>Bacteroidia</taxon>
        <taxon>Marinilabiliales</taxon>
        <taxon>Marinifilaceae</taxon>
        <taxon>Labilibaculum</taxon>
    </lineage>
</organism>
<protein>
    <submittedName>
        <fullName evidence="1">Uncharacterized protein</fullName>
    </submittedName>
</protein>
<evidence type="ECO:0000313" key="1">
    <source>
        <dbReference type="EMBL" id="PKQ62506.1"/>
    </source>
</evidence>
<dbReference type="EMBL" id="MVDD01000008">
    <property type="protein sequence ID" value="PKQ62506.1"/>
    <property type="molecule type" value="Genomic_DNA"/>
</dbReference>
<gene>
    <name evidence="1" type="ORF">BZG02_12335</name>
</gene>
<proteinExistence type="predicted"/>
<accession>A0A2N3HWQ9</accession>
<reference evidence="1 2" key="1">
    <citation type="journal article" date="2017" name="Front. Microbiol.">
        <title>Labilibaculum manganireducens gen. nov., sp. nov. and Labilibaculum filiforme sp. nov., Novel Bacteroidetes Isolated from Subsurface Sediments of the Baltic Sea.</title>
        <authorList>
            <person name="Vandieken V."/>
            <person name="Marshall I.P."/>
            <person name="Niemann H."/>
            <person name="Engelen B."/>
            <person name="Cypionka H."/>
        </authorList>
    </citation>
    <scope>NUCLEOTIDE SEQUENCE [LARGE SCALE GENOMIC DNA]</scope>
    <source>
        <strain evidence="1 2">59.16B</strain>
    </source>
</reference>
<comment type="caution">
    <text evidence="1">The sequence shown here is derived from an EMBL/GenBank/DDBJ whole genome shotgun (WGS) entry which is preliminary data.</text>
</comment>
<dbReference type="AlphaFoldDB" id="A0A2N3HWQ9"/>
<evidence type="ECO:0000313" key="2">
    <source>
        <dbReference type="Proteomes" id="UP000233535"/>
    </source>
</evidence>
<name>A0A2N3HWQ9_9BACT</name>
<dbReference type="RefSeq" id="WP_101261750.1">
    <property type="nucleotide sequence ID" value="NZ_MVDD01000008.1"/>
</dbReference>
<keyword evidence="2" id="KW-1185">Reference proteome</keyword>
<dbReference type="Proteomes" id="UP000233535">
    <property type="component" value="Unassembled WGS sequence"/>
</dbReference>
<sequence length="68" mass="7830">MGSNIEIIHEQEKVFTKEVINQRSASAGITIIRFRGETLKHQKAEIFKVYDKLGNILFINANSRKLIE</sequence>